<dbReference type="PANTHER" id="PTHR12151">
    <property type="entry name" value="ELECTRON TRANSPORT PROTIN SCO1/SENC FAMILY MEMBER"/>
    <property type="match status" value="1"/>
</dbReference>
<feature type="binding site" evidence="3">
    <location>
        <position position="81"/>
    </location>
    <ligand>
        <name>Cu cation</name>
        <dbReference type="ChEBI" id="CHEBI:23378"/>
    </ligand>
</feature>
<feature type="binding site" evidence="3">
    <location>
        <position position="85"/>
    </location>
    <ligand>
        <name>Cu cation</name>
        <dbReference type="ChEBI" id="CHEBI:23378"/>
    </ligand>
</feature>
<comment type="similarity">
    <text evidence="1">Belongs to the SCO1/2 family.</text>
</comment>
<keyword evidence="3" id="KW-0479">Metal-binding</keyword>
<evidence type="ECO:0000313" key="6">
    <source>
        <dbReference type="EMBL" id="AQZ54271.1"/>
    </source>
</evidence>
<dbReference type="CDD" id="cd02968">
    <property type="entry name" value="SCO"/>
    <property type="match status" value="1"/>
</dbReference>
<dbReference type="Pfam" id="PF02630">
    <property type="entry name" value="SCO1-SenC"/>
    <property type="match status" value="1"/>
</dbReference>
<evidence type="ECO:0000256" key="3">
    <source>
        <dbReference type="PIRSR" id="PIRSR603782-1"/>
    </source>
</evidence>
<evidence type="ECO:0000256" key="4">
    <source>
        <dbReference type="PIRSR" id="PIRSR603782-2"/>
    </source>
</evidence>
<dbReference type="FunFam" id="3.40.30.10:FF:000013">
    <property type="entry name" value="Blast:Protein SCO1 homolog, mitochondrial"/>
    <property type="match status" value="1"/>
</dbReference>
<evidence type="ECO:0000313" key="7">
    <source>
        <dbReference type="Proteomes" id="UP000191135"/>
    </source>
</evidence>
<feature type="transmembrane region" description="Helical" evidence="5">
    <location>
        <begin position="12"/>
        <end position="32"/>
    </location>
</feature>
<dbReference type="Gene3D" id="3.40.30.10">
    <property type="entry name" value="Glutaredoxin"/>
    <property type="match status" value="1"/>
</dbReference>
<gene>
    <name evidence="6" type="primary">ypmQ_2</name>
    <name evidence="6" type="ORF">Mame_04979</name>
</gene>
<feature type="binding site" evidence="3">
    <location>
        <position position="169"/>
    </location>
    <ligand>
        <name>Cu cation</name>
        <dbReference type="ChEBI" id="CHEBI:23378"/>
    </ligand>
</feature>
<protein>
    <submittedName>
        <fullName evidence="6">BsSco</fullName>
    </submittedName>
</protein>
<keyword evidence="2 3" id="KW-0186">Copper</keyword>
<dbReference type="AlphaFoldDB" id="A0A1U9Z991"/>
<name>A0A1U9Z991_9HYPH</name>
<dbReference type="GO" id="GO:0046872">
    <property type="term" value="F:metal ion binding"/>
    <property type="evidence" value="ECO:0007669"/>
    <property type="project" value="UniProtKB-KW"/>
</dbReference>
<dbReference type="Proteomes" id="UP000191135">
    <property type="component" value="Plasmid pMM259"/>
</dbReference>
<dbReference type="OrthoDB" id="9790194at2"/>
<dbReference type="EMBL" id="CP020332">
    <property type="protein sequence ID" value="AQZ54271.1"/>
    <property type="molecule type" value="Genomic_DNA"/>
</dbReference>
<dbReference type="InterPro" id="IPR003782">
    <property type="entry name" value="SCO1/SenC"/>
</dbReference>
<keyword evidence="6" id="KW-0614">Plasmid</keyword>
<reference evidence="6 7" key="1">
    <citation type="submission" date="2017-03" db="EMBL/GenBank/DDBJ databases">
        <title>Foreign affairs: Plasmid Transfer between Roseobacters and Rhizobia.</title>
        <authorList>
            <person name="Bartling P."/>
            <person name="Bunk B."/>
            <person name="Overmann J."/>
            <person name="Brinkmann H."/>
            <person name="Petersen J."/>
        </authorList>
    </citation>
    <scope>NUCLEOTIDE SEQUENCE [LARGE SCALE GENOMIC DNA]</scope>
    <source>
        <strain evidence="6 7">MACL11</strain>
        <plasmid evidence="7">Plasmid pmm259</plasmid>
    </source>
</reference>
<dbReference type="InterPro" id="IPR036249">
    <property type="entry name" value="Thioredoxin-like_sf"/>
</dbReference>
<dbReference type="SUPFAM" id="SSF52833">
    <property type="entry name" value="Thioredoxin-like"/>
    <property type="match status" value="1"/>
</dbReference>
<keyword evidence="7" id="KW-1185">Reference proteome</keyword>
<accession>A0A1U9Z991</accession>
<keyword evidence="5" id="KW-0812">Transmembrane</keyword>
<keyword evidence="5" id="KW-0472">Membrane</keyword>
<proteinExistence type="inferred from homology"/>
<feature type="disulfide bond" description="Redox-active" evidence="4">
    <location>
        <begin position="81"/>
        <end position="85"/>
    </location>
</feature>
<dbReference type="KEGG" id="mmed:Mame_04979"/>
<evidence type="ECO:0000256" key="1">
    <source>
        <dbReference type="ARBA" id="ARBA00010996"/>
    </source>
</evidence>
<keyword evidence="4" id="KW-1015">Disulfide bond</keyword>
<dbReference type="RefSeq" id="WP_018065859.1">
    <property type="nucleotide sequence ID" value="NZ_AQWH01000016.1"/>
</dbReference>
<evidence type="ECO:0000256" key="5">
    <source>
        <dbReference type="SAM" id="Phobius"/>
    </source>
</evidence>
<evidence type="ECO:0000256" key="2">
    <source>
        <dbReference type="ARBA" id="ARBA00023008"/>
    </source>
</evidence>
<geneLocation type="plasmid" evidence="7">
    <name>pmm259</name>
</geneLocation>
<dbReference type="eggNOG" id="COG1999">
    <property type="taxonomic scope" value="Bacteria"/>
</dbReference>
<organism evidence="6 7">
    <name type="scientific">Martelella mediterranea DSM 17316</name>
    <dbReference type="NCBI Taxonomy" id="1122214"/>
    <lineage>
        <taxon>Bacteria</taxon>
        <taxon>Pseudomonadati</taxon>
        <taxon>Pseudomonadota</taxon>
        <taxon>Alphaproteobacteria</taxon>
        <taxon>Hyphomicrobiales</taxon>
        <taxon>Aurantimonadaceae</taxon>
        <taxon>Martelella</taxon>
    </lineage>
</organism>
<dbReference type="PANTHER" id="PTHR12151:SF25">
    <property type="entry name" value="LINALOOL DEHYDRATASE_ISOMERASE DOMAIN-CONTAINING PROTEIN"/>
    <property type="match status" value="1"/>
</dbReference>
<sequence length="207" mass="22607">MKRLKTIRLVTWGAVVVVAGFLMMFSGLLPGLERPGTVSTSSSGVAAVGGTFELTTHLGETLTNEELEGKPYLVFFGFTHCPDVCPTTLFELTSLFDDLGPAADKITPLFITVDPERDTPELLASYLTSFDSRIIALRGTKDQTEQAAKAFAAFYEKVPLEGGNYTMDHTAGVYLVNAEGNFMGMLDSHEPRETQMQKLRRLADTAD</sequence>
<keyword evidence="5" id="KW-1133">Transmembrane helix</keyword>